<dbReference type="PIRSF" id="PIRSF000137">
    <property type="entry name" value="Alcohol_oxidase"/>
    <property type="match status" value="1"/>
</dbReference>
<dbReference type="PANTHER" id="PTHR11552">
    <property type="entry name" value="GLUCOSE-METHANOL-CHOLINE GMC OXIDOREDUCTASE"/>
    <property type="match status" value="1"/>
</dbReference>
<evidence type="ECO:0000256" key="5">
    <source>
        <dbReference type="PIRSR" id="PIRSR000137-1"/>
    </source>
</evidence>
<evidence type="ECO:0000256" key="3">
    <source>
        <dbReference type="ARBA" id="ARBA00022630"/>
    </source>
</evidence>
<dbReference type="GO" id="GO:0050660">
    <property type="term" value="F:flavin adenine dinucleotide binding"/>
    <property type="evidence" value="ECO:0007669"/>
    <property type="project" value="InterPro"/>
</dbReference>
<keyword evidence="4 6" id="KW-0274">FAD</keyword>
<keyword evidence="3" id="KW-0285">Flavoprotein</keyword>
<dbReference type="OrthoDB" id="269227at2759"/>
<dbReference type="InterPro" id="IPR000172">
    <property type="entry name" value="GMC_OxRdtase_N"/>
</dbReference>
<gene>
    <name evidence="8" type="ORF">BD410DRAFT_726712</name>
</gene>
<dbReference type="InterPro" id="IPR012132">
    <property type="entry name" value="GMC_OxRdtase"/>
</dbReference>
<evidence type="ECO:0000259" key="7">
    <source>
        <dbReference type="PROSITE" id="PS00624"/>
    </source>
</evidence>
<dbReference type="AlphaFoldDB" id="A0A4Y7PXV0"/>
<evidence type="ECO:0000256" key="1">
    <source>
        <dbReference type="ARBA" id="ARBA00001974"/>
    </source>
</evidence>
<proteinExistence type="inferred from homology"/>
<evidence type="ECO:0000256" key="2">
    <source>
        <dbReference type="ARBA" id="ARBA00010790"/>
    </source>
</evidence>
<dbReference type="InterPro" id="IPR007867">
    <property type="entry name" value="GMC_OxRtase_C"/>
</dbReference>
<dbReference type="Gene3D" id="3.30.560.10">
    <property type="entry name" value="Glucose Oxidase, domain 3"/>
    <property type="match status" value="1"/>
</dbReference>
<dbReference type="Pfam" id="PF05199">
    <property type="entry name" value="GMC_oxred_C"/>
    <property type="match status" value="1"/>
</dbReference>
<dbReference type="SUPFAM" id="SSF51905">
    <property type="entry name" value="FAD/NAD(P)-binding domain"/>
    <property type="match status" value="1"/>
</dbReference>
<organism evidence="8 9">
    <name type="scientific">Rickenella mellea</name>
    <dbReference type="NCBI Taxonomy" id="50990"/>
    <lineage>
        <taxon>Eukaryota</taxon>
        <taxon>Fungi</taxon>
        <taxon>Dikarya</taxon>
        <taxon>Basidiomycota</taxon>
        <taxon>Agaricomycotina</taxon>
        <taxon>Agaricomycetes</taxon>
        <taxon>Hymenochaetales</taxon>
        <taxon>Rickenellaceae</taxon>
        <taxon>Rickenella</taxon>
    </lineage>
</organism>
<dbReference type="SUPFAM" id="SSF54373">
    <property type="entry name" value="FAD-linked reductases, C-terminal domain"/>
    <property type="match status" value="1"/>
</dbReference>
<evidence type="ECO:0000256" key="6">
    <source>
        <dbReference type="PIRSR" id="PIRSR000137-2"/>
    </source>
</evidence>
<dbReference type="Proteomes" id="UP000294933">
    <property type="component" value="Unassembled WGS sequence"/>
</dbReference>
<evidence type="ECO:0000313" key="8">
    <source>
        <dbReference type="EMBL" id="TDL19866.1"/>
    </source>
</evidence>
<name>A0A4Y7PXV0_9AGAM</name>
<dbReference type="Gene3D" id="3.50.50.60">
    <property type="entry name" value="FAD/NAD(P)-binding domain"/>
    <property type="match status" value="1"/>
</dbReference>
<dbReference type="PANTHER" id="PTHR11552:SF147">
    <property type="entry name" value="CHOLINE DEHYDROGENASE, MITOCHONDRIAL"/>
    <property type="match status" value="1"/>
</dbReference>
<feature type="binding site" evidence="6">
    <location>
        <position position="120"/>
    </location>
    <ligand>
        <name>FAD</name>
        <dbReference type="ChEBI" id="CHEBI:57692"/>
    </ligand>
</feature>
<comment type="cofactor">
    <cofactor evidence="1 6">
        <name>FAD</name>
        <dbReference type="ChEBI" id="CHEBI:57692"/>
    </cofactor>
</comment>
<feature type="active site" description="Proton acceptor" evidence="5">
    <location>
        <position position="605"/>
    </location>
</feature>
<reference evidence="8 9" key="1">
    <citation type="submission" date="2018-06" db="EMBL/GenBank/DDBJ databases">
        <title>A transcriptomic atlas of mushroom development highlights an independent origin of complex multicellularity.</title>
        <authorList>
            <consortium name="DOE Joint Genome Institute"/>
            <person name="Krizsan K."/>
            <person name="Almasi E."/>
            <person name="Merenyi Z."/>
            <person name="Sahu N."/>
            <person name="Viragh M."/>
            <person name="Koszo T."/>
            <person name="Mondo S."/>
            <person name="Kiss B."/>
            <person name="Balint B."/>
            <person name="Kues U."/>
            <person name="Barry K."/>
            <person name="Hegedus J.C."/>
            <person name="Henrissat B."/>
            <person name="Johnson J."/>
            <person name="Lipzen A."/>
            <person name="Ohm R."/>
            <person name="Nagy I."/>
            <person name="Pangilinan J."/>
            <person name="Yan J."/>
            <person name="Xiong Y."/>
            <person name="Grigoriev I.V."/>
            <person name="Hibbett D.S."/>
            <person name="Nagy L.G."/>
        </authorList>
    </citation>
    <scope>NUCLEOTIDE SEQUENCE [LARGE SCALE GENOMIC DNA]</scope>
    <source>
        <strain evidence="8 9">SZMC22713</strain>
    </source>
</reference>
<comment type="similarity">
    <text evidence="2">Belongs to the GMC oxidoreductase family.</text>
</comment>
<dbReference type="VEuPathDB" id="FungiDB:BD410DRAFT_726712"/>
<evidence type="ECO:0000313" key="9">
    <source>
        <dbReference type="Proteomes" id="UP000294933"/>
    </source>
</evidence>
<dbReference type="STRING" id="50990.A0A4Y7PXV0"/>
<feature type="binding site" evidence="6">
    <location>
        <begin position="124"/>
        <end position="127"/>
    </location>
    <ligand>
        <name>FAD</name>
        <dbReference type="ChEBI" id="CHEBI:57692"/>
    </ligand>
</feature>
<dbReference type="InterPro" id="IPR036188">
    <property type="entry name" value="FAD/NAD-bd_sf"/>
</dbReference>
<dbReference type="EMBL" id="ML170193">
    <property type="protein sequence ID" value="TDL19866.1"/>
    <property type="molecule type" value="Genomic_DNA"/>
</dbReference>
<evidence type="ECO:0000256" key="4">
    <source>
        <dbReference type="ARBA" id="ARBA00022827"/>
    </source>
</evidence>
<keyword evidence="9" id="KW-1185">Reference proteome</keyword>
<feature type="active site" description="Proton donor" evidence="5">
    <location>
        <position position="562"/>
    </location>
</feature>
<feature type="binding site" evidence="6">
    <location>
        <begin position="561"/>
        <end position="562"/>
    </location>
    <ligand>
        <name>FAD</name>
        <dbReference type="ChEBI" id="CHEBI:57692"/>
    </ligand>
</feature>
<feature type="binding site" evidence="6">
    <location>
        <position position="259"/>
    </location>
    <ligand>
        <name>FAD</name>
        <dbReference type="ChEBI" id="CHEBI:57692"/>
    </ligand>
</feature>
<dbReference type="Pfam" id="PF00732">
    <property type="entry name" value="GMC_oxred_N"/>
    <property type="match status" value="1"/>
</dbReference>
<sequence>MGNLSSTGRTTDVDNFATKVDAVTDTTFGEVERWKSYDYVIIGGGTAGCVLASRLSEDPSVSVLLLEAGSTNEGHLLSRIPLGWGKIFKTSIDWNYKTTPQSTLNNREIYWPRGKILGGTSSINALVYHRCAPEDFDEWVEKGAKGWTYEAMKPYFERAENYTQHPSYSGVDSTQRGKGGQIHTTHRPIAPISQYFIDACKNAGIPESKDINTPSGTLGVTAFSATIDAKNERSSAATAYLTPSVRARENLTIATNVLVERIVFKPDANGIPKAVGVLLSRHPETSKKGGQNQDVKAKLEIYGVHARQEVLLCAGSVGTPQILMVSGVGDARHLEDVGVKVVKDLPMVGRNLQDHLATVIDWRTKGVPTWDYIRKPLNGLFAMVRWMVSGTGPMQSLVSQVGVFVRSDDERLPYTSPVSGPLPVTNHASGPRAPDLEIAFAPLLLIDNGFTEPPFEDQGFAAGPVLLKPESTGSIKLSGKSIHDKLIIDANYLASESDLNILIRGIRLVLNIAHTEPLKSVLDVRQSTDANDMFKMGNSDPQTVSDDDIKSWLRQNSNPVWHPTSTAKIGLNPQDSVVAPDLRVHGISGLRVIDASVFPSQMSGHPCAVVVAMAERASDMIKADLSAAV</sequence>
<dbReference type="PROSITE" id="PS00624">
    <property type="entry name" value="GMC_OXRED_2"/>
    <property type="match status" value="1"/>
</dbReference>
<protein>
    <submittedName>
        <fullName evidence="8">GMC oxidoreductase</fullName>
    </submittedName>
</protein>
<feature type="domain" description="Glucose-methanol-choline oxidoreductase N-terminal" evidence="7">
    <location>
        <begin position="315"/>
        <end position="329"/>
    </location>
</feature>
<accession>A0A4Y7PXV0</accession>
<dbReference type="GO" id="GO:0016614">
    <property type="term" value="F:oxidoreductase activity, acting on CH-OH group of donors"/>
    <property type="evidence" value="ECO:0007669"/>
    <property type="project" value="InterPro"/>
</dbReference>